<name>A0A540VNT7_9GAMM</name>
<comment type="caution">
    <text evidence="5">The sequence shown here is derived from an EMBL/GenBank/DDBJ whole genome shotgun (WGS) entry which is preliminary data.</text>
</comment>
<proteinExistence type="inferred from homology"/>
<dbReference type="SUPFAM" id="SSF53448">
    <property type="entry name" value="Nucleotide-diphospho-sugar transferases"/>
    <property type="match status" value="1"/>
</dbReference>
<dbReference type="PANTHER" id="PTHR43179">
    <property type="entry name" value="RHAMNOSYLTRANSFERASE WBBL"/>
    <property type="match status" value="1"/>
</dbReference>
<dbReference type="EMBL" id="VIFK01000204">
    <property type="protein sequence ID" value="TQE98430.1"/>
    <property type="molecule type" value="Genomic_DNA"/>
</dbReference>
<dbReference type="PANTHER" id="PTHR43179:SF12">
    <property type="entry name" value="GALACTOFURANOSYLTRANSFERASE GLFT2"/>
    <property type="match status" value="1"/>
</dbReference>
<evidence type="ECO:0000256" key="3">
    <source>
        <dbReference type="ARBA" id="ARBA00022679"/>
    </source>
</evidence>
<reference evidence="5 6" key="1">
    <citation type="submission" date="2019-06" db="EMBL/GenBank/DDBJ databases">
        <title>Metagenome assembled Genome of Spiribacter salinus SL48-SHIP from the microbial mat of Salt Lake 48 (Novosibirsk region, Russia).</title>
        <authorList>
            <person name="Shipova A."/>
            <person name="Rozanov A.S."/>
            <person name="Bryanskaya A.V."/>
            <person name="Peltek S.E."/>
        </authorList>
    </citation>
    <scope>NUCLEOTIDE SEQUENCE [LARGE SCALE GENOMIC DNA]</scope>
    <source>
        <strain evidence="5">SL48-SHIP-2</strain>
    </source>
</reference>
<organism evidence="5 6">
    <name type="scientific">Spiribacter salinus</name>
    <dbReference type="NCBI Taxonomy" id="1335746"/>
    <lineage>
        <taxon>Bacteria</taxon>
        <taxon>Pseudomonadati</taxon>
        <taxon>Pseudomonadota</taxon>
        <taxon>Gammaproteobacteria</taxon>
        <taxon>Chromatiales</taxon>
        <taxon>Ectothiorhodospiraceae</taxon>
        <taxon>Spiribacter</taxon>
    </lineage>
</organism>
<evidence type="ECO:0000313" key="6">
    <source>
        <dbReference type="Proteomes" id="UP000315400"/>
    </source>
</evidence>
<keyword evidence="3 5" id="KW-0808">Transferase</keyword>
<evidence type="ECO:0000256" key="2">
    <source>
        <dbReference type="ARBA" id="ARBA00022676"/>
    </source>
</evidence>
<dbReference type="Gene3D" id="3.90.550.10">
    <property type="entry name" value="Spore Coat Polysaccharide Biosynthesis Protein SpsA, Chain A"/>
    <property type="match status" value="1"/>
</dbReference>
<comment type="similarity">
    <text evidence="1">Belongs to the glycosyltransferase 2 family.</text>
</comment>
<sequence>MIDAGNEKHPVSDNAKPDVSVVVPVYEDWAKVPDLLSSLRAQNFDPQSFEIIIVDNGSASVDVPRWQGPPTLKVASCTKPGSYAARNYGVRLARGDVLAFTDADCRPSPDWLANGWRSVCKSADSNRLVAGGVRMVSPPGNHPATAAEKFDLACGIPQARYVRRGYATTANLLMGRATFLDLDGFDERLFSGGDAEFCARAQHSGNELVYVPRAEVDHLARTDFRALAIKTRRLKGGQLAHGSRSQRALWLAKAFVPCVPQLACLARAPQLSWRSRCAAASVSFGLWVVGIAECTRIILGGRPRRR</sequence>
<evidence type="ECO:0000313" key="5">
    <source>
        <dbReference type="EMBL" id="TQE98430.1"/>
    </source>
</evidence>
<dbReference type="Proteomes" id="UP000315400">
    <property type="component" value="Unassembled WGS sequence"/>
</dbReference>
<dbReference type="GO" id="GO:0016757">
    <property type="term" value="F:glycosyltransferase activity"/>
    <property type="evidence" value="ECO:0007669"/>
    <property type="project" value="UniProtKB-KW"/>
</dbReference>
<feature type="domain" description="Glycosyltransferase 2-like" evidence="4">
    <location>
        <begin position="20"/>
        <end position="121"/>
    </location>
</feature>
<dbReference type="InterPro" id="IPR001173">
    <property type="entry name" value="Glyco_trans_2-like"/>
</dbReference>
<dbReference type="Pfam" id="PF00535">
    <property type="entry name" value="Glycos_transf_2"/>
    <property type="match status" value="1"/>
</dbReference>
<keyword evidence="2" id="KW-0328">Glycosyltransferase</keyword>
<dbReference type="AlphaFoldDB" id="A0A540VNT7"/>
<gene>
    <name evidence="5" type="ORF">FKY71_13890</name>
</gene>
<protein>
    <submittedName>
        <fullName evidence="5">Glycosyltransferase</fullName>
    </submittedName>
</protein>
<evidence type="ECO:0000259" key="4">
    <source>
        <dbReference type="Pfam" id="PF00535"/>
    </source>
</evidence>
<accession>A0A540VNT7</accession>
<dbReference type="InterPro" id="IPR029044">
    <property type="entry name" value="Nucleotide-diphossugar_trans"/>
</dbReference>
<evidence type="ECO:0000256" key="1">
    <source>
        <dbReference type="ARBA" id="ARBA00006739"/>
    </source>
</evidence>